<dbReference type="Proteomes" id="UP000076727">
    <property type="component" value="Unassembled WGS sequence"/>
</dbReference>
<feature type="compositionally biased region" description="Polar residues" evidence="8">
    <location>
        <begin position="39"/>
        <end position="52"/>
    </location>
</feature>
<dbReference type="InterPro" id="IPR046439">
    <property type="entry name" value="ZF_RZ_dom"/>
</dbReference>
<dbReference type="GO" id="GO:0031380">
    <property type="term" value="C:nuclear RNA-directed RNA polymerase complex"/>
    <property type="evidence" value="ECO:0007669"/>
    <property type="project" value="TreeGrafter"/>
</dbReference>
<proteinExistence type="predicted"/>
<evidence type="ECO:0000256" key="4">
    <source>
        <dbReference type="ARBA" id="ARBA00022771"/>
    </source>
</evidence>
<dbReference type="Gene3D" id="3.40.50.300">
    <property type="entry name" value="P-loop containing nucleotide triphosphate hydrolases"/>
    <property type="match status" value="3"/>
</dbReference>
<gene>
    <name evidence="11" type="ORF">DAEQUDRAFT_706005</name>
</gene>
<dbReference type="InterPro" id="IPR045055">
    <property type="entry name" value="DNA2/NAM7-like"/>
</dbReference>
<dbReference type="GO" id="GO:0002376">
    <property type="term" value="P:immune system process"/>
    <property type="evidence" value="ECO:0007669"/>
    <property type="project" value="UniProtKB-KW"/>
</dbReference>
<evidence type="ECO:0000256" key="3">
    <source>
        <dbReference type="ARBA" id="ARBA00022723"/>
    </source>
</evidence>
<dbReference type="InterPro" id="IPR047187">
    <property type="entry name" value="SF1_C_Upf1"/>
</dbReference>
<feature type="zinc finger region" description="C3H1-type" evidence="7">
    <location>
        <begin position="53"/>
        <end position="81"/>
    </location>
</feature>
<dbReference type="GO" id="GO:0004386">
    <property type="term" value="F:helicase activity"/>
    <property type="evidence" value="ECO:0007669"/>
    <property type="project" value="InterPro"/>
</dbReference>
<sequence>MAEQSRQSCRFFNSPGGCRWGTSCRFAHDRARNSRVHQRSPSLGGAQNSGSANAPPGVCRAFWADGECRHGFGCRFKHIPPPSHTQTPRAESPQGTFLSAVDTIAPLLNAGGLAKLTERSTDNFFAVDPSKQLAPSEVHNHLKRYLFDDYRFRHVLDMYSFLSLVGNASTNNAKWVSDLLPSPHYHALIDSGNGLRRLNDILVWEDVSVRAGSSRTTLSFQRGYVPLLRYFSSESVATSIASHAVNALYALILEHCDHFASVVQRCMEEAITVKKSFKDIYALPAGGKDPLVSQVIAALAKVLFELVTRFKNVLVTHPALRPFVLSLRQWTVAWVAGITSAPPTFDDPLTTTSPLARDHIVQHLNSQVDRLVSIVERKAGEMERIQQQMQNLSLATAPSGAVSEGLLAALENAYEGPGHLRREGPRHDNDFVDISEVRIAPTHDELICRIPPFLPANLHGAPHPFPSESVERLLDIQFRLLREELIAPLRMSIQLVLDDLTSSAHDTRLADLMRRHGGKYRGHVSGQDAVLFNLYTNVSFTSLSPDRRGISIGLVFDSPPGRARSAQARVRATFWENMGSKRLMQGGLVALIWKRPNREIAVHLGTIVSSTRDLVDSARASHEHVSIRVAFFDTELELRAIEELRHFEQDEDDVKLLVEATVLFESVRPFLEALQVEPETVPFSNYLVHRPSGHLNRVNVALPAYARLPEFSFQLSSLFSPDAGVDDLRLAVTDQDSVAAVRQLLRERSILDPSQADAVVMALTSELAMIQGPPGTGKSYTGVQLLRVLLANNIGPILMIAFTNHALDHLLGSVLDAGITKKIVRLGSRSADERIAEFSIEHMENVAGKSRLDRAFAGHYWELRTVEEDIKKLMSDFRKTKVDSEDILSHMELVFPAHFEFLNSAPRWIRVLYELGTVQDGQGPWRVAGRGGYDEDVDTSLYAYWLAGGDIDFLERAHISSLHAAQEMPDVEEEDTRSSNNRYDYFSATLETDSEPELLDLTLAGESGDEGEVDIDDEMEVPAPEETWMHVVVENIDEADASVSGAASITEQTGTRDVGPQPLTQTLTDAAPSGTVQPTDFRNLQDFFQACGTPIIPPVRQNDRSLHALLDEDFEDVWAYSRSERQRFHSFIQAEVHVALQRSRIMEFERLRERHRDVLNKYNEGKDETRRQLLRNVDIIGCTTTGAAKLTSLLKGIGPRIMLVEEAGQVLEAHVLGSLVQSVQHLILIGDPLQLRPTLNNFSLSVDHRRGNMLYKFDMSLMERLSSGGLHMSQIDVQRRMRPEISHLVRTTLYPKLEDHDLVKQHPHVQGMGADVFFLTHNHAESGSEDDSVSKYNDYEVSIIKDLVVYLLRQGPYSAEGDIVVLCAYLGQLARVRDALASEVVVVIDERDQRELDDREGEESGDETMTVATVERVKVTRKVLLRTVDNFQGEESKIVILSLVRNSGGAEEEEAVYGHSSARRANIGFLKSSNRINVALSRAREGLYILGNASDLRSRSKMWQDVISELEERSCVGDAFPIRCQRHPERVQHISKAGQLPRIAPDGGCLLQCDARLECGHICPYKCHSDDPNHRSVICEQRCTRLCVRSHPCVKQCAMPCGKCMTHVENVRLPCGHDAAYVYCYQLDNLAEVSCNVLIAKQLPHCEHKATMSCSQDPASILCREICGGVMVCCGRDCKAQCSQCQGLNSIGDEETATQKPRTRHLEHPCEKSLYCGHLCGKACSQDHECTTHCKEPCRQVCPHTRCRSYCSTPCAPCQEPCTWQCTHYTCDVPCGSVCTRLPCDKRCEKLLRCGHRCPSVCGEDCSIQVCPLCLDEETKETMVVDFIMQSTLAMLNPEGDALDELLITLPACRHVFTVETLDGICALHEYYMRDEANGRWKELRAPPSGFLKPPACPTCRSAITAPRYGRVFKRADLDILENNVASHMSRSLGHFQGDVDALSKDQLVTRLQEAATKATVQKHPASIKLCQKKQTALLKSTRYSPVPRSALDPANAELHAISAGEAQLWKKCTQKLLNAYSGLVNVASTRSAHLQAWEASFSYLYQKEMDSAAQDPIHAPRNPHEFAMRAARMGVGLPQPRADKRFVVEAIWTSITLRLLLVELTMAWSEALQKRGKYPADNRRAWATYTSFVLRSCTADTDIASTIASESESHRQVTKSALLQMRVDLEQFRFNLETTKQSGKLSEMREKLVERAQSKREAATRSANVVIERHRRARVGNRESEEEWLAANFTQAAGVIVDEWDAITQSISNATFYQPVSLDELTAVVKSFGFAHAGHYYKCPNGHIYVIADCGGAMEQSVCPECGASIGGHSHRVLDGNSRALDLEGLARAQGAWDTPWR</sequence>
<accession>A0A165SMD7</accession>
<dbReference type="GO" id="GO:0016787">
    <property type="term" value="F:hydrolase activity"/>
    <property type="evidence" value="ECO:0007669"/>
    <property type="project" value="UniProtKB-KW"/>
</dbReference>
<dbReference type="Pfam" id="PF13087">
    <property type="entry name" value="AAA_12"/>
    <property type="match status" value="1"/>
</dbReference>
<keyword evidence="11" id="KW-0378">Hydrolase</keyword>
<keyword evidence="5 7" id="KW-0862">Zinc</keyword>
<evidence type="ECO:0000256" key="8">
    <source>
        <dbReference type="SAM" id="MobiDB-lite"/>
    </source>
</evidence>
<dbReference type="InterPro" id="IPR041677">
    <property type="entry name" value="DNA2/NAM7_AAA_11"/>
</dbReference>
<dbReference type="GO" id="GO:0005737">
    <property type="term" value="C:cytoplasm"/>
    <property type="evidence" value="ECO:0007669"/>
    <property type="project" value="UniProtKB-SubCell"/>
</dbReference>
<dbReference type="PROSITE" id="PS51981">
    <property type="entry name" value="ZF_RZ"/>
    <property type="match status" value="1"/>
</dbReference>
<evidence type="ECO:0000256" key="2">
    <source>
        <dbReference type="ARBA" id="ARBA00022490"/>
    </source>
</evidence>
<dbReference type="SUPFAM" id="SSF52540">
    <property type="entry name" value="P-loop containing nucleoside triphosphate hydrolases"/>
    <property type="match status" value="1"/>
</dbReference>
<feature type="domain" description="RZ-type" evidence="10">
    <location>
        <begin position="2261"/>
        <end position="2334"/>
    </location>
</feature>
<keyword evidence="6" id="KW-0391">Immunity</keyword>
<feature type="domain" description="C3H1-type" evidence="9">
    <location>
        <begin position="3"/>
        <end position="31"/>
    </location>
</feature>
<evidence type="ECO:0000313" key="12">
    <source>
        <dbReference type="Proteomes" id="UP000076727"/>
    </source>
</evidence>
<dbReference type="InterPro" id="IPR000571">
    <property type="entry name" value="Znf_CCCH"/>
</dbReference>
<evidence type="ECO:0000256" key="5">
    <source>
        <dbReference type="ARBA" id="ARBA00022833"/>
    </source>
</evidence>
<evidence type="ECO:0000259" key="10">
    <source>
        <dbReference type="PROSITE" id="PS51981"/>
    </source>
</evidence>
<evidence type="ECO:0000256" key="1">
    <source>
        <dbReference type="ARBA" id="ARBA00004496"/>
    </source>
</evidence>
<dbReference type="STRING" id="1314783.A0A165SMD7"/>
<dbReference type="OrthoDB" id="2423195at2759"/>
<comment type="subcellular location">
    <subcellularLocation>
        <location evidence="1">Cytoplasm</location>
    </subcellularLocation>
</comment>
<keyword evidence="2" id="KW-0963">Cytoplasm</keyword>
<dbReference type="CDD" id="cd18808">
    <property type="entry name" value="SF1_C_Upf1"/>
    <property type="match status" value="1"/>
</dbReference>
<dbReference type="GO" id="GO:0031048">
    <property type="term" value="P:regulatory ncRNA-mediated heterochromatin formation"/>
    <property type="evidence" value="ECO:0007669"/>
    <property type="project" value="TreeGrafter"/>
</dbReference>
<dbReference type="Pfam" id="PF20173">
    <property type="entry name" value="ZnF_RZ-type"/>
    <property type="match status" value="1"/>
</dbReference>
<keyword evidence="3 7" id="KW-0479">Metal-binding</keyword>
<dbReference type="SMART" id="SM00356">
    <property type="entry name" value="ZnF_C3H1"/>
    <property type="match status" value="2"/>
</dbReference>
<evidence type="ECO:0000256" key="6">
    <source>
        <dbReference type="ARBA" id="ARBA00022859"/>
    </source>
</evidence>
<keyword evidence="12" id="KW-1185">Reference proteome</keyword>
<dbReference type="InterPro" id="IPR041679">
    <property type="entry name" value="DNA2/NAM7-like_C"/>
</dbReference>
<feature type="region of interest" description="Disordered" evidence="8">
    <location>
        <begin position="32"/>
        <end position="53"/>
    </location>
</feature>
<feature type="domain" description="C3H1-type" evidence="9">
    <location>
        <begin position="53"/>
        <end position="81"/>
    </location>
</feature>
<reference evidence="11 12" key="1">
    <citation type="journal article" date="2016" name="Mol. Biol. Evol.">
        <title>Comparative Genomics of Early-Diverging Mushroom-Forming Fungi Provides Insights into the Origins of Lignocellulose Decay Capabilities.</title>
        <authorList>
            <person name="Nagy L.G."/>
            <person name="Riley R."/>
            <person name="Tritt A."/>
            <person name="Adam C."/>
            <person name="Daum C."/>
            <person name="Floudas D."/>
            <person name="Sun H."/>
            <person name="Yadav J.S."/>
            <person name="Pangilinan J."/>
            <person name="Larsson K.H."/>
            <person name="Matsuura K."/>
            <person name="Barry K."/>
            <person name="Labutti K."/>
            <person name="Kuo R."/>
            <person name="Ohm R.A."/>
            <person name="Bhattacharya S.S."/>
            <person name="Shirouzu T."/>
            <person name="Yoshinaga Y."/>
            <person name="Martin F.M."/>
            <person name="Grigoriev I.V."/>
            <person name="Hibbett D.S."/>
        </authorList>
    </citation>
    <scope>NUCLEOTIDE SEQUENCE [LARGE SCALE GENOMIC DNA]</scope>
    <source>
        <strain evidence="11 12">L-15889</strain>
    </source>
</reference>
<dbReference type="EMBL" id="KV429042">
    <property type="protein sequence ID" value="KZT72216.1"/>
    <property type="molecule type" value="Genomic_DNA"/>
</dbReference>
<dbReference type="GO" id="GO:0008270">
    <property type="term" value="F:zinc ion binding"/>
    <property type="evidence" value="ECO:0007669"/>
    <property type="project" value="UniProtKB-KW"/>
</dbReference>
<evidence type="ECO:0000313" key="11">
    <source>
        <dbReference type="EMBL" id="KZT72216.1"/>
    </source>
</evidence>
<feature type="zinc finger region" description="C3H1-type" evidence="7">
    <location>
        <begin position="3"/>
        <end position="31"/>
    </location>
</feature>
<dbReference type="Pfam" id="PF13086">
    <property type="entry name" value="AAA_11"/>
    <property type="match status" value="2"/>
</dbReference>
<protein>
    <submittedName>
        <fullName evidence="11">p-loop containing nucleoside triphosphate hydrolase protein</fullName>
    </submittedName>
</protein>
<dbReference type="PROSITE" id="PS50103">
    <property type="entry name" value="ZF_C3H1"/>
    <property type="match status" value="2"/>
</dbReference>
<keyword evidence="4 7" id="KW-0863">Zinc-finger</keyword>
<dbReference type="PANTHER" id="PTHR10887:SF341">
    <property type="entry name" value="NFX1-TYPE ZINC FINGER-CONTAINING PROTEIN 1"/>
    <property type="match status" value="1"/>
</dbReference>
<evidence type="ECO:0000256" key="7">
    <source>
        <dbReference type="PROSITE-ProRule" id="PRU00723"/>
    </source>
</evidence>
<name>A0A165SMD7_9APHY</name>
<organism evidence="11 12">
    <name type="scientific">Daedalea quercina L-15889</name>
    <dbReference type="NCBI Taxonomy" id="1314783"/>
    <lineage>
        <taxon>Eukaryota</taxon>
        <taxon>Fungi</taxon>
        <taxon>Dikarya</taxon>
        <taxon>Basidiomycota</taxon>
        <taxon>Agaricomycotina</taxon>
        <taxon>Agaricomycetes</taxon>
        <taxon>Polyporales</taxon>
        <taxon>Fomitopsis</taxon>
    </lineage>
</organism>
<evidence type="ECO:0000259" key="9">
    <source>
        <dbReference type="PROSITE" id="PS50103"/>
    </source>
</evidence>
<dbReference type="CDD" id="cd06008">
    <property type="entry name" value="NF-X1-zinc-finger"/>
    <property type="match status" value="1"/>
</dbReference>
<dbReference type="InterPro" id="IPR027417">
    <property type="entry name" value="P-loop_NTPase"/>
</dbReference>
<dbReference type="PANTHER" id="PTHR10887">
    <property type="entry name" value="DNA2/NAM7 HELICASE FAMILY"/>
    <property type="match status" value="1"/>
</dbReference>